<dbReference type="Proteomes" id="UP001059041">
    <property type="component" value="Linkage Group LG9"/>
</dbReference>
<dbReference type="EMBL" id="JAFHDT010000009">
    <property type="protein sequence ID" value="KAI7805662.1"/>
    <property type="molecule type" value="Genomic_DNA"/>
</dbReference>
<organism evidence="2 3">
    <name type="scientific">Triplophysa rosa</name>
    <name type="common">Cave loach</name>
    <dbReference type="NCBI Taxonomy" id="992332"/>
    <lineage>
        <taxon>Eukaryota</taxon>
        <taxon>Metazoa</taxon>
        <taxon>Chordata</taxon>
        <taxon>Craniata</taxon>
        <taxon>Vertebrata</taxon>
        <taxon>Euteleostomi</taxon>
        <taxon>Actinopterygii</taxon>
        <taxon>Neopterygii</taxon>
        <taxon>Teleostei</taxon>
        <taxon>Ostariophysi</taxon>
        <taxon>Cypriniformes</taxon>
        <taxon>Nemacheilidae</taxon>
        <taxon>Triplophysa</taxon>
    </lineage>
</organism>
<dbReference type="InterPro" id="IPR000595">
    <property type="entry name" value="cNMP-bd_dom"/>
</dbReference>
<dbReference type="AlphaFoldDB" id="A0A9W8C1T9"/>
<dbReference type="Gene3D" id="2.60.120.10">
    <property type="entry name" value="Jelly Rolls"/>
    <property type="match status" value="1"/>
</dbReference>
<feature type="domain" description="Cyclic nucleotide-binding" evidence="1">
    <location>
        <begin position="53"/>
        <end position="116"/>
    </location>
</feature>
<evidence type="ECO:0000259" key="1">
    <source>
        <dbReference type="PROSITE" id="PS50042"/>
    </source>
</evidence>
<dbReference type="GO" id="GO:0030424">
    <property type="term" value="C:axon"/>
    <property type="evidence" value="ECO:0007669"/>
    <property type="project" value="TreeGrafter"/>
</dbReference>
<proteinExistence type="predicted"/>
<keyword evidence="3" id="KW-1185">Reference proteome</keyword>
<dbReference type="GO" id="GO:0098855">
    <property type="term" value="C:HCN channel complex"/>
    <property type="evidence" value="ECO:0007669"/>
    <property type="project" value="TreeGrafter"/>
</dbReference>
<dbReference type="GO" id="GO:0030425">
    <property type="term" value="C:dendrite"/>
    <property type="evidence" value="ECO:0007669"/>
    <property type="project" value="TreeGrafter"/>
</dbReference>
<name>A0A9W8C1T9_TRIRA</name>
<evidence type="ECO:0000313" key="3">
    <source>
        <dbReference type="Proteomes" id="UP001059041"/>
    </source>
</evidence>
<comment type="caution">
    <text evidence="2">The sequence shown here is derived from an EMBL/GenBank/DDBJ whole genome shotgun (WGS) entry which is preliminary data.</text>
</comment>
<sequence>MLKNFEHLPKALRQRVIAGYKWHQKKNSLGLLQDSLKKDVMEVMCPNVMKGRMFASGDVKLIEAVLMKLDCEIFQAGDIIIRLKGPADRMYFIEVGRVLQETEFIQKELSYGDCFGGGV</sequence>
<dbReference type="SUPFAM" id="SSF51206">
    <property type="entry name" value="cAMP-binding domain-like"/>
    <property type="match status" value="1"/>
</dbReference>
<dbReference type="PANTHER" id="PTHR45689">
    <property type="entry name" value="I[[H]] CHANNEL, ISOFORM E"/>
    <property type="match status" value="1"/>
</dbReference>
<dbReference type="InterPro" id="IPR014710">
    <property type="entry name" value="RmlC-like_jellyroll"/>
</dbReference>
<dbReference type="InterPro" id="IPR051413">
    <property type="entry name" value="K/Na_HCN_channel"/>
</dbReference>
<dbReference type="GO" id="GO:0005249">
    <property type="term" value="F:voltage-gated potassium channel activity"/>
    <property type="evidence" value="ECO:0007669"/>
    <property type="project" value="TreeGrafter"/>
</dbReference>
<dbReference type="InterPro" id="IPR018490">
    <property type="entry name" value="cNMP-bd_dom_sf"/>
</dbReference>
<dbReference type="GO" id="GO:0003254">
    <property type="term" value="P:regulation of membrane depolarization"/>
    <property type="evidence" value="ECO:0007669"/>
    <property type="project" value="TreeGrafter"/>
</dbReference>
<dbReference type="PANTHER" id="PTHR45689:SF8">
    <property type="entry name" value="POTASSIUM_SODIUM HYPERPOLARIZATION-ACTIVATED CYCLIC NUCLEOTIDE-GATED CHANNEL 2-LIKE"/>
    <property type="match status" value="1"/>
</dbReference>
<evidence type="ECO:0000313" key="2">
    <source>
        <dbReference type="EMBL" id="KAI7805662.1"/>
    </source>
</evidence>
<reference evidence="2" key="1">
    <citation type="submission" date="2021-02" db="EMBL/GenBank/DDBJ databases">
        <title>Comparative genomics reveals that relaxation of natural selection precedes convergent phenotypic evolution of cavefish.</title>
        <authorList>
            <person name="Peng Z."/>
        </authorList>
    </citation>
    <scope>NUCLEOTIDE SEQUENCE</scope>
    <source>
        <tissue evidence="2">Muscle</tissue>
    </source>
</reference>
<dbReference type="GO" id="GO:0035725">
    <property type="term" value="P:sodium ion transmembrane transport"/>
    <property type="evidence" value="ECO:0007669"/>
    <property type="project" value="TreeGrafter"/>
</dbReference>
<protein>
    <submittedName>
        <fullName evidence="2">Potassium/sodium hyperpolarization-activated cyclic nucleotide-gated channel 1-like</fullName>
    </submittedName>
</protein>
<gene>
    <name evidence="2" type="ORF">IRJ41_013720</name>
</gene>
<accession>A0A9W8C1T9</accession>
<dbReference type="PROSITE" id="PS50042">
    <property type="entry name" value="CNMP_BINDING_3"/>
    <property type="match status" value="1"/>
</dbReference>